<comment type="caution">
    <text evidence="2">The sequence shown here is derived from an EMBL/GenBank/DDBJ whole genome shotgun (WGS) entry which is preliminary data.</text>
</comment>
<evidence type="ECO:0000313" key="3">
    <source>
        <dbReference type="Proteomes" id="UP000617340"/>
    </source>
</evidence>
<dbReference type="EMBL" id="JACSDZ010000015">
    <property type="protein sequence ID" value="KAF7386443.1"/>
    <property type="molecule type" value="Genomic_DNA"/>
</dbReference>
<proteinExistence type="predicted"/>
<evidence type="ECO:0000256" key="1">
    <source>
        <dbReference type="SAM" id="Phobius"/>
    </source>
</evidence>
<feature type="transmembrane region" description="Helical" evidence="1">
    <location>
        <begin position="60"/>
        <end position="76"/>
    </location>
</feature>
<keyword evidence="3" id="KW-1185">Reference proteome</keyword>
<protein>
    <submittedName>
        <fullName evidence="2">Uncharacterized protein</fullName>
    </submittedName>
</protein>
<keyword evidence="1" id="KW-0472">Membrane</keyword>
<keyword evidence="1" id="KW-1133">Transmembrane helix</keyword>
<dbReference type="AlphaFoldDB" id="A0A834JD44"/>
<keyword evidence="1" id="KW-0812">Transmembrane</keyword>
<name>A0A834JD44_VESGE</name>
<organism evidence="2 3">
    <name type="scientific">Vespula germanica</name>
    <name type="common">German yellow jacket</name>
    <name type="synonym">Paravespula germanica</name>
    <dbReference type="NCBI Taxonomy" id="30212"/>
    <lineage>
        <taxon>Eukaryota</taxon>
        <taxon>Metazoa</taxon>
        <taxon>Ecdysozoa</taxon>
        <taxon>Arthropoda</taxon>
        <taxon>Hexapoda</taxon>
        <taxon>Insecta</taxon>
        <taxon>Pterygota</taxon>
        <taxon>Neoptera</taxon>
        <taxon>Endopterygota</taxon>
        <taxon>Hymenoptera</taxon>
        <taxon>Apocrita</taxon>
        <taxon>Aculeata</taxon>
        <taxon>Vespoidea</taxon>
        <taxon>Vespidae</taxon>
        <taxon>Vespinae</taxon>
        <taxon>Vespula</taxon>
    </lineage>
</organism>
<accession>A0A834JD44</accession>
<dbReference type="Proteomes" id="UP000617340">
    <property type="component" value="Unassembled WGS sequence"/>
</dbReference>
<gene>
    <name evidence="2" type="ORF">HZH68_013575</name>
</gene>
<reference evidence="2" key="1">
    <citation type="journal article" date="2020" name="G3 (Bethesda)">
        <title>High-Quality Assemblies for Three Invasive Social Wasps from the &lt;i&gt;Vespula&lt;/i&gt; Genus.</title>
        <authorList>
            <person name="Harrop T.W.R."/>
            <person name="Guhlin J."/>
            <person name="McLaughlin G.M."/>
            <person name="Permina E."/>
            <person name="Stockwell P."/>
            <person name="Gilligan J."/>
            <person name="Le Lec M.F."/>
            <person name="Gruber M.A.M."/>
            <person name="Quinn O."/>
            <person name="Lovegrove M."/>
            <person name="Duncan E.J."/>
            <person name="Remnant E.J."/>
            <person name="Van Eeckhoven J."/>
            <person name="Graham B."/>
            <person name="Knapp R.A."/>
            <person name="Langford K.W."/>
            <person name="Kronenberg Z."/>
            <person name="Press M.O."/>
            <person name="Eacker S.M."/>
            <person name="Wilson-Rankin E.E."/>
            <person name="Purcell J."/>
            <person name="Lester P.J."/>
            <person name="Dearden P.K."/>
        </authorList>
    </citation>
    <scope>NUCLEOTIDE SEQUENCE</scope>
    <source>
        <strain evidence="2">Linc-1</strain>
    </source>
</reference>
<sequence length="108" mass="11775">MYFQTAKNSNSGSGGYYVGGSSTLPRGGPLLRAYSPAASSVVAGPNATPTQPKPLSTPGIRAHISFFLFFFFYFKLRTRLTIDDHFVADIVEKTVSLSLPRVENSFHV</sequence>
<evidence type="ECO:0000313" key="2">
    <source>
        <dbReference type="EMBL" id="KAF7386443.1"/>
    </source>
</evidence>